<feature type="transmembrane region" description="Helical" evidence="9">
    <location>
        <begin position="275"/>
        <end position="303"/>
    </location>
</feature>
<dbReference type="PROSITE" id="PS50850">
    <property type="entry name" value="MFS"/>
    <property type="match status" value="1"/>
</dbReference>
<evidence type="ECO:0000313" key="12">
    <source>
        <dbReference type="Proteomes" id="UP000250140"/>
    </source>
</evidence>
<dbReference type="InterPro" id="IPR020846">
    <property type="entry name" value="MFS_dom"/>
</dbReference>
<keyword evidence="12" id="KW-1185">Reference proteome</keyword>
<feature type="transmembrane region" description="Helical" evidence="9">
    <location>
        <begin position="102"/>
        <end position="120"/>
    </location>
</feature>
<evidence type="ECO:0000256" key="7">
    <source>
        <dbReference type="RuleBase" id="RU003346"/>
    </source>
</evidence>
<reference evidence="11 12" key="1">
    <citation type="journal article" date="2016" name="Nat. Commun.">
        <title>Ectomycorrhizal ecology is imprinted in the genome of the dominant symbiotic fungus Cenococcum geophilum.</title>
        <authorList>
            <consortium name="DOE Joint Genome Institute"/>
            <person name="Peter M."/>
            <person name="Kohler A."/>
            <person name="Ohm R.A."/>
            <person name="Kuo A."/>
            <person name="Krutzmann J."/>
            <person name="Morin E."/>
            <person name="Arend M."/>
            <person name="Barry K.W."/>
            <person name="Binder M."/>
            <person name="Choi C."/>
            <person name="Clum A."/>
            <person name="Copeland A."/>
            <person name="Grisel N."/>
            <person name="Haridas S."/>
            <person name="Kipfer T."/>
            <person name="LaButti K."/>
            <person name="Lindquist E."/>
            <person name="Lipzen A."/>
            <person name="Maire R."/>
            <person name="Meier B."/>
            <person name="Mihaltcheva S."/>
            <person name="Molinier V."/>
            <person name="Murat C."/>
            <person name="Poggeler S."/>
            <person name="Quandt C.A."/>
            <person name="Sperisen C."/>
            <person name="Tritt A."/>
            <person name="Tisserant E."/>
            <person name="Crous P.W."/>
            <person name="Henrissat B."/>
            <person name="Nehls U."/>
            <person name="Egli S."/>
            <person name="Spatafora J.W."/>
            <person name="Grigoriev I.V."/>
            <person name="Martin F.M."/>
        </authorList>
    </citation>
    <scope>NUCLEOTIDE SEQUENCE [LARGE SCALE GENOMIC DNA]</scope>
    <source>
        <strain evidence="11 12">CBS 207.34</strain>
    </source>
</reference>
<feature type="region of interest" description="Disordered" evidence="8">
    <location>
        <begin position="497"/>
        <end position="523"/>
    </location>
</feature>
<evidence type="ECO:0000256" key="2">
    <source>
        <dbReference type="ARBA" id="ARBA00010992"/>
    </source>
</evidence>
<dbReference type="InterPro" id="IPR003663">
    <property type="entry name" value="Sugar/inositol_transpt"/>
</dbReference>
<dbReference type="InterPro" id="IPR036259">
    <property type="entry name" value="MFS_trans_sf"/>
</dbReference>
<keyword evidence="3 7" id="KW-0813">Transport</keyword>
<protein>
    <submittedName>
        <fullName evidence="11">General substrate transporter</fullName>
    </submittedName>
</protein>
<feature type="transmembrane region" description="Helical" evidence="9">
    <location>
        <begin position="193"/>
        <end position="212"/>
    </location>
</feature>
<keyword evidence="5 9" id="KW-1133">Transmembrane helix</keyword>
<evidence type="ECO:0000259" key="10">
    <source>
        <dbReference type="PROSITE" id="PS50850"/>
    </source>
</evidence>
<dbReference type="OrthoDB" id="6612291at2759"/>
<evidence type="ECO:0000256" key="9">
    <source>
        <dbReference type="SAM" id="Phobius"/>
    </source>
</evidence>
<dbReference type="SUPFAM" id="SSF103473">
    <property type="entry name" value="MFS general substrate transporter"/>
    <property type="match status" value="1"/>
</dbReference>
<proteinExistence type="inferred from homology"/>
<evidence type="ECO:0000256" key="8">
    <source>
        <dbReference type="SAM" id="MobiDB-lite"/>
    </source>
</evidence>
<dbReference type="Pfam" id="PF00083">
    <property type="entry name" value="Sugar_tr"/>
    <property type="match status" value="1"/>
</dbReference>
<dbReference type="InterPro" id="IPR005828">
    <property type="entry name" value="MFS_sugar_transport-like"/>
</dbReference>
<evidence type="ECO:0000256" key="5">
    <source>
        <dbReference type="ARBA" id="ARBA00022989"/>
    </source>
</evidence>
<comment type="similarity">
    <text evidence="2 7">Belongs to the major facilitator superfamily. Sugar transporter (TC 2.A.1.1) family.</text>
</comment>
<feature type="transmembrane region" description="Helical" evidence="9">
    <location>
        <begin position="159"/>
        <end position="181"/>
    </location>
</feature>
<dbReference type="EMBL" id="KV748534">
    <property type="protein sequence ID" value="OCL14776.1"/>
    <property type="molecule type" value="Genomic_DNA"/>
</dbReference>
<evidence type="ECO:0000256" key="6">
    <source>
        <dbReference type="ARBA" id="ARBA00023136"/>
    </source>
</evidence>
<gene>
    <name evidence="11" type="ORF">AOQ84DRAFT_401976</name>
</gene>
<feature type="transmembrane region" description="Helical" evidence="9">
    <location>
        <begin position="309"/>
        <end position="329"/>
    </location>
</feature>
<feature type="domain" description="Major facilitator superfamily (MFS) profile" evidence="10">
    <location>
        <begin position="24"/>
        <end position="464"/>
    </location>
</feature>
<feature type="transmembrane region" description="Helical" evidence="9">
    <location>
        <begin position="20"/>
        <end position="37"/>
    </location>
</feature>
<feature type="transmembrane region" description="Helical" evidence="9">
    <location>
        <begin position="371"/>
        <end position="398"/>
    </location>
</feature>
<sequence>MINANRRFQRFSLWRDMTAGSWRVAFLSCLGAIVYGYDVSWWSSVLGMPEFRKRFGIYDAKTEKYTISAQLQSAGSAIPYAGLGLGSVLATQISDRFGRRDGIMVMSIGYIIAVIIEVTSNSYWQVVIGRFCNGIPQGLAATMLPIYQSECAPASCRGGLISIYTWFVDIGAVTATGIVYNTWSRKDSGSYKIVMGIQIIYPLLILVTLPFLPETPRYLCMKGREDEALQVLTSLRKDSEQATLELEDIKVSLNIHVDESSWVDLFKGSNLRRTIIALVIPTVETWQGLSFIGNYLVVFLISLGTTNTYQLVVLINSVLLMTLTFFFWAPDFFGRRTLLLFGSACMWAFMFIVASAGGLDVSTVSEGRQQVAVGMLFLWAIVYSSTWANLTWVTLAEIPTTRLKTKTAGLGYFLQICSTIIVTLVVPYLQSDAYVNWGAYIGFLFGSFSFIGFWFVFFFYPETKGATIEELDLFFEQRLSVSQFSKVRHGKHIVEHGDEPESAELETRSSDGMQKRTEVISQI</sequence>
<comment type="subcellular location">
    <subcellularLocation>
        <location evidence="1">Membrane</location>
        <topology evidence="1">Multi-pass membrane protein</topology>
    </subcellularLocation>
</comment>
<name>A0A8E2FCS1_9PEZI</name>
<dbReference type="GO" id="GO:0005351">
    <property type="term" value="F:carbohydrate:proton symporter activity"/>
    <property type="evidence" value="ECO:0007669"/>
    <property type="project" value="TreeGrafter"/>
</dbReference>
<feature type="transmembrane region" description="Helical" evidence="9">
    <location>
        <begin position="410"/>
        <end position="431"/>
    </location>
</feature>
<organism evidence="11 12">
    <name type="scientific">Glonium stellatum</name>
    <dbReference type="NCBI Taxonomy" id="574774"/>
    <lineage>
        <taxon>Eukaryota</taxon>
        <taxon>Fungi</taxon>
        <taxon>Dikarya</taxon>
        <taxon>Ascomycota</taxon>
        <taxon>Pezizomycotina</taxon>
        <taxon>Dothideomycetes</taxon>
        <taxon>Pleosporomycetidae</taxon>
        <taxon>Gloniales</taxon>
        <taxon>Gloniaceae</taxon>
        <taxon>Glonium</taxon>
    </lineage>
</organism>
<evidence type="ECO:0000313" key="11">
    <source>
        <dbReference type="EMBL" id="OCL14776.1"/>
    </source>
</evidence>
<dbReference type="PANTHER" id="PTHR48022">
    <property type="entry name" value="PLASTIDIC GLUCOSE TRANSPORTER 4"/>
    <property type="match status" value="1"/>
</dbReference>
<dbReference type="AlphaFoldDB" id="A0A8E2FCS1"/>
<dbReference type="Proteomes" id="UP000250140">
    <property type="component" value="Unassembled WGS sequence"/>
</dbReference>
<keyword evidence="6 9" id="KW-0472">Membrane</keyword>
<evidence type="ECO:0000256" key="4">
    <source>
        <dbReference type="ARBA" id="ARBA00022692"/>
    </source>
</evidence>
<evidence type="ECO:0000256" key="1">
    <source>
        <dbReference type="ARBA" id="ARBA00004141"/>
    </source>
</evidence>
<dbReference type="PANTHER" id="PTHR48022:SF2">
    <property type="entry name" value="PLASTIDIC GLUCOSE TRANSPORTER 4"/>
    <property type="match status" value="1"/>
</dbReference>
<evidence type="ECO:0000256" key="3">
    <source>
        <dbReference type="ARBA" id="ARBA00022448"/>
    </source>
</evidence>
<dbReference type="GO" id="GO:0016020">
    <property type="term" value="C:membrane"/>
    <property type="evidence" value="ECO:0007669"/>
    <property type="project" value="UniProtKB-SubCell"/>
</dbReference>
<dbReference type="NCBIfam" id="TIGR00879">
    <property type="entry name" value="SP"/>
    <property type="match status" value="1"/>
</dbReference>
<dbReference type="InterPro" id="IPR050360">
    <property type="entry name" value="MFS_Sugar_Transporters"/>
</dbReference>
<accession>A0A8E2FCS1</accession>
<keyword evidence="4 9" id="KW-0812">Transmembrane</keyword>
<dbReference type="Gene3D" id="1.20.1250.20">
    <property type="entry name" value="MFS general substrate transporter like domains"/>
    <property type="match status" value="1"/>
</dbReference>
<feature type="transmembrane region" description="Helical" evidence="9">
    <location>
        <begin position="437"/>
        <end position="460"/>
    </location>
</feature>
<feature type="transmembrane region" description="Helical" evidence="9">
    <location>
        <begin position="338"/>
        <end position="359"/>
    </location>
</feature>